<evidence type="ECO:0000259" key="2">
    <source>
        <dbReference type="PROSITE" id="PS50234"/>
    </source>
</evidence>
<dbReference type="AlphaFoldDB" id="B9Z0A5"/>
<evidence type="ECO:0000256" key="1">
    <source>
        <dbReference type="SAM" id="MobiDB-lite"/>
    </source>
</evidence>
<dbReference type="SUPFAM" id="SSF53300">
    <property type="entry name" value="vWA-like"/>
    <property type="match status" value="1"/>
</dbReference>
<feature type="domain" description="VWFA" evidence="2">
    <location>
        <begin position="422"/>
        <end position="605"/>
    </location>
</feature>
<name>B9Z0A5_9NEIS</name>
<comment type="caution">
    <text evidence="3">The sequence shown here is derived from an EMBL/GenBank/DDBJ whole genome shotgun (WGS) entry which is preliminary data.</text>
</comment>
<dbReference type="Proteomes" id="UP000003165">
    <property type="component" value="Unassembled WGS sequence"/>
</dbReference>
<keyword evidence="4" id="KW-1185">Reference proteome</keyword>
<dbReference type="Pfam" id="PF00092">
    <property type="entry name" value="VWA"/>
    <property type="match status" value="1"/>
</dbReference>
<sequence>MEDIVGGWWDRLITRAAYRGHPQAAVTLAGVTRLAPPFFRAMGGDPALVLRSTVGTEHGARRSLLERVAGIGEKVELAWSDRQALYLPEKLDLFPSAMLNRALYFWLMALAAEPAPRGDWLMRNRLATQRCLARMPGLAASYHQLVGALLALRPDPARLSAPEAAVEQAIRQALQHPEREVTLPEVKRPPQPVPLWLHPVPPTGAENGGAAGDSPADDDSEHKARESAQKRRRYRAQRIVPEDKKDGMLMVFRAESLFTWDEYVKVNRHNDEDEDEDNAAAAEDMNKLSIAADSKTRGSRLKFDLDLPSAEYDDTPLGPGLLLPEWDWKRQRLIDDHCRLLPMHPRDASPAPLPDRLLPLARRLRRQFQALAPERTRKSGETNGPDIDLDRVIRFMAERQSGVAQGEPGLYQAWPPGERNLACLLLADLSLSTESWVGEAGRVIDVIKDSLLLFAEALSASGDAFGLYGFSSLKRHEVRYLLLKDFADAFDDAARGRILALRPGYYTRMGAAIRQSARILAQQPAQRRLLLIVSDGKPNDMDHYEGRYGIEDTRQAILEARRDGVTPFCVTIDREAGDYLPHLFGSRGYVVVQRAETLPQVLTTLYAQLTR</sequence>
<dbReference type="Gene3D" id="3.40.50.410">
    <property type="entry name" value="von Willebrand factor, type A domain"/>
    <property type="match status" value="1"/>
</dbReference>
<dbReference type="PROSITE" id="PS50234">
    <property type="entry name" value="VWFA"/>
    <property type="match status" value="1"/>
</dbReference>
<dbReference type="InterPro" id="IPR051928">
    <property type="entry name" value="NorD/CobT"/>
</dbReference>
<gene>
    <name evidence="3" type="ORF">FuraDRAFT_1004</name>
</gene>
<dbReference type="InterPro" id="IPR002035">
    <property type="entry name" value="VWF_A"/>
</dbReference>
<dbReference type="PANTHER" id="PTHR41248">
    <property type="entry name" value="NORD PROTEIN"/>
    <property type="match status" value="1"/>
</dbReference>
<accession>B9Z0A5</accession>
<dbReference type="CDD" id="cd01454">
    <property type="entry name" value="vWA_norD_type"/>
    <property type="match status" value="1"/>
</dbReference>
<protein>
    <submittedName>
        <fullName evidence="3">von Willebrand factor type A</fullName>
    </submittedName>
</protein>
<dbReference type="PANTHER" id="PTHR41248:SF1">
    <property type="entry name" value="NORD PROTEIN"/>
    <property type="match status" value="1"/>
</dbReference>
<reference evidence="3 4" key="1">
    <citation type="submission" date="2009-02" db="EMBL/GenBank/DDBJ databases">
        <title>Sequencing of the draft genome and assembly of Lutiella nitroferrum 2002.</title>
        <authorList>
            <consortium name="US DOE Joint Genome Institute (JGI-PGF)"/>
            <person name="Lucas S."/>
            <person name="Copeland A."/>
            <person name="Lapidus A."/>
            <person name="Glavina del Rio T."/>
            <person name="Tice H."/>
            <person name="Bruce D."/>
            <person name="Goodwin L."/>
            <person name="Pitluck S."/>
            <person name="Larimer F."/>
            <person name="Land M.L."/>
            <person name="Hauser L."/>
            <person name="Coates J.D."/>
        </authorList>
    </citation>
    <scope>NUCLEOTIDE SEQUENCE [LARGE SCALE GENOMIC DNA]</scope>
    <source>
        <strain evidence="3 4">2002</strain>
    </source>
</reference>
<dbReference type="EMBL" id="ACIS01000002">
    <property type="protein sequence ID" value="EEG09988.1"/>
    <property type="molecule type" value="Genomic_DNA"/>
</dbReference>
<feature type="compositionally biased region" description="Basic and acidic residues" evidence="1">
    <location>
        <begin position="220"/>
        <end position="229"/>
    </location>
</feature>
<proteinExistence type="predicted"/>
<feature type="compositionally biased region" description="Basic and acidic residues" evidence="1">
    <location>
        <begin position="176"/>
        <end position="188"/>
    </location>
</feature>
<evidence type="ECO:0000313" key="3">
    <source>
        <dbReference type="EMBL" id="EEG09988.1"/>
    </source>
</evidence>
<dbReference type="InterPro" id="IPR036465">
    <property type="entry name" value="vWFA_dom_sf"/>
</dbReference>
<dbReference type="SMART" id="SM00327">
    <property type="entry name" value="VWA"/>
    <property type="match status" value="1"/>
</dbReference>
<dbReference type="RefSeq" id="WP_008953024.1">
    <property type="nucleotide sequence ID" value="NZ_ACIS01000002.1"/>
</dbReference>
<dbReference type="eggNOG" id="COG4548">
    <property type="taxonomic scope" value="Bacteria"/>
</dbReference>
<organism evidence="3 4">
    <name type="scientific">Pseudogulbenkiania ferrooxidans 2002</name>
    <dbReference type="NCBI Taxonomy" id="279714"/>
    <lineage>
        <taxon>Bacteria</taxon>
        <taxon>Pseudomonadati</taxon>
        <taxon>Pseudomonadota</taxon>
        <taxon>Betaproteobacteria</taxon>
        <taxon>Neisseriales</taxon>
        <taxon>Chromobacteriaceae</taxon>
        <taxon>Pseudogulbenkiania</taxon>
    </lineage>
</organism>
<evidence type="ECO:0000313" key="4">
    <source>
        <dbReference type="Proteomes" id="UP000003165"/>
    </source>
</evidence>
<feature type="region of interest" description="Disordered" evidence="1">
    <location>
        <begin position="176"/>
        <end position="236"/>
    </location>
</feature>